<dbReference type="Gene3D" id="3.40.50.11190">
    <property type="match status" value="1"/>
</dbReference>
<dbReference type="InterPro" id="IPR007235">
    <property type="entry name" value="Glyco_trans_28_C"/>
</dbReference>
<keyword evidence="4" id="KW-0378">Hydrolase</keyword>
<comment type="caution">
    <text evidence="4">The sequence shown here is derived from an EMBL/GenBank/DDBJ whole genome shotgun (WGS) entry which is preliminary data.</text>
</comment>
<evidence type="ECO:0000256" key="2">
    <source>
        <dbReference type="PIRSR" id="PIRSR620023-2"/>
    </source>
</evidence>
<dbReference type="GO" id="GO:0016787">
    <property type="term" value="F:hydrolase activity"/>
    <property type="evidence" value="ECO:0007669"/>
    <property type="project" value="UniProtKB-KW"/>
</dbReference>
<feature type="domain" description="Glycosyl transferase family 28 C-terminal" evidence="3">
    <location>
        <begin position="212"/>
        <end position="338"/>
    </location>
</feature>
<organism evidence="4 5">
    <name type="scientific">Vibrio fortis</name>
    <dbReference type="NCBI Taxonomy" id="212667"/>
    <lineage>
        <taxon>Bacteria</taxon>
        <taxon>Pseudomonadati</taxon>
        <taxon>Pseudomonadota</taxon>
        <taxon>Gammaproteobacteria</taxon>
        <taxon>Vibrionales</taxon>
        <taxon>Vibrionaceae</taxon>
        <taxon>Vibrio</taxon>
    </lineage>
</organism>
<dbReference type="RefSeq" id="WP_150870430.1">
    <property type="nucleotide sequence ID" value="NZ_VWSE01000007.1"/>
</dbReference>
<dbReference type="GO" id="GO:0016758">
    <property type="term" value="F:hexosyltransferase activity"/>
    <property type="evidence" value="ECO:0007669"/>
    <property type="project" value="InterPro"/>
</dbReference>
<feature type="binding site" evidence="2">
    <location>
        <position position="169"/>
    </location>
    <ligand>
        <name>substrate</name>
    </ligand>
</feature>
<evidence type="ECO:0000313" key="5">
    <source>
        <dbReference type="Proteomes" id="UP000326789"/>
    </source>
</evidence>
<dbReference type="EMBL" id="VWSE01000007">
    <property type="protein sequence ID" value="KAB0287461.1"/>
    <property type="molecule type" value="Genomic_DNA"/>
</dbReference>
<dbReference type="NCBIfam" id="TIGR03590">
    <property type="entry name" value="PseG"/>
    <property type="match status" value="1"/>
</dbReference>
<accession>A0A5N3R0U3</accession>
<dbReference type="Proteomes" id="UP000326789">
    <property type="component" value="Unassembled WGS sequence"/>
</dbReference>
<dbReference type="EC" id="3.6.1.57" evidence="4"/>
<evidence type="ECO:0000313" key="4">
    <source>
        <dbReference type="EMBL" id="KAB0287461.1"/>
    </source>
</evidence>
<dbReference type="AlphaFoldDB" id="A0A5N3R0U3"/>
<sequence>MKLAIRVDTGTHIGSGHLMRCLTLAKACLKINIDVVFISRQHPGHQLNLLPHDLQLIPLQELPLSEKPCGSLPHSHWLGCTEQVDSEVTIQALEDIDFIPNIVLVDHYALSEEWETRVRDHFKCQVIAIDGLLDRPHQCQYLVNPTLTKHHCVPGVQQLLEGPKYLPLRDEFRMGSSPRVRQSLNTYLICFGGVDKDNWTLQTYLVLREYLEQTHTTQINIVVGGGYPYLESLKEHCSKHSATKLYIQTSEMSYLMENADIMIGAGGTIAWERCALGLPAICWATADNQRVQNEKLEQEGAIVYLGNSQNSLYEDLTMTLDTLIKDKNLIKKMSLNSAEIMRDWPEKSLWLRELKNGLNC</sequence>
<feature type="binding site" evidence="2">
    <location>
        <position position="272"/>
    </location>
    <ligand>
        <name>substrate</name>
    </ligand>
</feature>
<evidence type="ECO:0000259" key="3">
    <source>
        <dbReference type="Pfam" id="PF04101"/>
    </source>
</evidence>
<gene>
    <name evidence="4" type="primary">pseG</name>
    <name evidence="4" type="ORF">F2P58_13520</name>
</gene>
<feature type="active site" description="Proton acceptor" evidence="1">
    <location>
        <position position="17"/>
    </location>
</feature>
<dbReference type="Gene3D" id="3.40.50.2000">
    <property type="entry name" value="Glycogen Phosphorylase B"/>
    <property type="match status" value="1"/>
</dbReference>
<dbReference type="InterPro" id="IPR020023">
    <property type="entry name" value="PseG"/>
</dbReference>
<evidence type="ECO:0000256" key="1">
    <source>
        <dbReference type="PIRSR" id="PIRSR620023-1"/>
    </source>
</evidence>
<reference evidence="4 5" key="1">
    <citation type="submission" date="2019-09" db="EMBL/GenBank/DDBJ databases">
        <title>Whole genome sequence of Vibrio fortis.</title>
        <authorList>
            <person name="Das S.K."/>
        </authorList>
    </citation>
    <scope>NUCLEOTIDE SEQUENCE [LARGE SCALE GENOMIC DNA]</scope>
    <source>
        <strain evidence="4 5">AN60</strain>
    </source>
</reference>
<dbReference type="Pfam" id="PF04101">
    <property type="entry name" value="Glyco_tran_28_C"/>
    <property type="match status" value="1"/>
</dbReference>
<protein>
    <submittedName>
        <fullName evidence="4">UDP-2,4-diacetamido-2,4, 6-trideoxy-beta-L-altropyranose hydrolase</fullName>
        <ecNumber evidence="4">3.6.1.57</ecNumber>
    </submittedName>
</protein>
<proteinExistence type="predicted"/>
<name>A0A5N3R0U3_9VIBR</name>
<dbReference type="SUPFAM" id="SSF53756">
    <property type="entry name" value="UDP-Glycosyltransferase/glycogen phosphorylase"/>
    <property type="match status" value="1"/>
</dbReference>